<dbReference type="GO" id="GO:0043332">
    <property type="term" value="C:mating projection tip"/>
    <property type="evidence" value="ECO:0007669"/>
    <property type="project" value="UniProtKB-UniRule"/>
</dbReference>
<dbReference type="GO" id="GO:0005886">
    <property type="term" value="C:plasma membrane"/>
    <property type="evidence" value="ECO:0007669"/>
    <property type="project" value="UniProtKB-SubCell"/>
</dbReference>
<evidence type="ECO:0000256" key="5">
    <source>
        <dbReference type="ARBA" id="ARBA00022692"/>
    </source>
</evidence>
<feature type="region of interest" description="Disordered" evidence="11">
    <location>
        <begin position="672"/>
        <end position="748"/>
    </location>
</feature>
<evidence type="ECO:0000256" key="1">
    <source>
        <dbReference type="ARBA" id="ARBA00002512"/>
    </source>
</evidence>
<dbReference type="Proteomes" id="UP001166286">
    <property type="component" value="Unassembled WGS sequence"/>
</dbReference>
<comment type="function">
    <text evidence="1 10">Involved in cell fusion during mating by stabilizing the plasma membrane fusion event.</text>
</comment>
<dbReference type="AlphaFoldDB" id="A0AA39V6E5"/>
<feature type="region of interest" description="Disordered" evidence="11">
    <location>
        <begin position="1"/>
        <end position="40"/>
    </location>
</feature>
<evidence type="ECO:0000256" key="8">
    <source>
        <dbReference type="ARBA" id="ARBA00023136"/>
    </source>
</evidence>
<keyword evidence="4 10" id="KW-1003">Cell membrane</keyword>
<evidence type="ECO:0000256" key="9">
    <source>
        <dbReference type="ARBA" id="ARBA00023180"/>
    </source>
</evidence>
<comment type="subcellular location">
    <subcellularLocation>
        <location evidence="2 10">Cell membrane</location>
        <topology evidence="2 10">Multi-pass membrane protein</topology>
    </subcellularLocation>
</comment>
<dbReference type="GO" id="GO:0032220">
    <property type="term" value="P:plasma membrane fusion involved in cytogamy"/>
    <property type="evidence" value="ECO:0007669"/>
    <property type="project" value="TreeGrafter"/>
</dbReference>
<sequence length="748" mass="80568">MSFEENRHSSSFPAVPPSLSAGDHGMRDNYDAEDTQRPTPHTISNITPYLGLRARLSQVWINRWTILLLLILVRVLIAIGSLHHDIASAKTEAMSACTGVESIGSSLASMPHYLAAGVNDLAGSGVEKAVHGLMSMLLLTITGVEELIVFYVNMLTGTYMCLITLVVSGALHAALDLIEDISGFLNTTLHGIGNDIASGISDFTSDLNKFTSGLNSIPEAFGAKGGSIPTLNVTGDLTKLQNLELPANFTQDLQQLNSSIPTFQDVQNFTDNIIRLPFEEVKSLVNGSLNFSFNRSLLPVPEKEQLTFCSGNSDISKFFDDLAEIVTIAAHVFLIVLLILAMLACIPMAIQEVRRWHTRQDRALLVKEKSFDPLDVIYIASRPYTATAGIKAAAPFKDTKRQKLTRWVIAYATSPPALVVLSLGITGLFACLCQYILLKLVVKEVPALAADVGEFADLVVNKLNNASAAWSNGTNDAILDVQNDINHNIFGWVNTTTGAINDTLNTFINKTIGELNSTFGGTVLYDPVTGLFECLIGLKVAAIQKGLTWVSDNAQVEFPELPNNTFSLGAAASLAGSKSSDSFLSSPGSVAQSDITGAVAKVVNQLADGIRNEALISMALVLVWLIILLCGVARALYLTYRPEKTRAEGGPSHAGDIPMEDINRNTVYTTSGPAPAYEPPRRDETTAGTAFPNFGEPSHARDANPFDTPFDDDEYPAEKVGYGGLREPTQDAAPQHLSSYATVEDEKS</sequence>
<dbReference type="PANTHER" id="PTHR31030">
    <property type="entry name" value="PLASMA MEMBRANE FUSION PROTEIN PRM1"/>
    <property type="match status" value="1"/>
</dbReference>
<keyword evidence="5 10" id="KW-0812">Transmembrane</keyword>
<keyword evidence="6 10" id="KW-0184">Conjugation</keyword>
<keyword evidence="8 10" id="KW-0472">Membrane</keyword>
<protein>
    <recommendedName>
        <fullName evidence="10">Plasma membrane fusion protein PRM1</fullName>
    </recommendedName>
</protein>
<proteinExistence type="inferred from homology"/>
<comment type="caution">
    <text evidence="10">Lacks conserved residue(s) required for the propagation of feature annotation.</text>
</comment>
<comment type="similarity">
    <text evidence="3 10">Belongs to the PRM1 family.</text>
</comment>
<keyword evidence="9" id="KW-0325">Glycoprotein</keyword>
<feature type="transmembrane region" description="Helical" evidence="10">
    <location>
        <begin position="407"/>
        <end position="430"/>
    </location>
</feature>
<evidence type="ECO:0000313" key="13">
    <source>
        <dbReference type="Proteomes" id="UP001166286"/>
    </source>
</evidence>
<feature type="transmembrane region" description="Helical" evidence="10">
    <location>
        <begin position="129"/>
        <end position="152"/>
    </location>
</feature>
<evidence type="ECO:0000256" key="10">
    <source>
        <dbReference type="RuleBase" id="RU366035"/>
    </source>
</evidence>
<comment type="caution">
    <text evidence="12">The sequence shown here is derived from an EMBL/GenBank/DDBJ whole genome shotgun (WGS) entry which is preliminary data.</text>
</comment>
<gene>
    <name evidence="12" type="ORF">JMJ35_003741</name>
</gene>
<dbReference type="InterPro" id="IPR026777">
    <property type="entry name" value="PRM1"/>
</dbReference>
<keyword evidence="13" id="KW-1185">Reference proteome</keyword>
<keyword evidence="7 10" id="KW-1133">Transmembrane helix</keyword>
<feature type="compositionally biased region" description="Basic and acidic residues" evidence="11">
    <location>
        <begin position="24"/>
        <end position="36"/>
    </location>
</feature>
<evidence type="ECO:0000256" key="7">
    <source>
        <dbReference type="ARBA" id="ARBA00022989"/>
    </source>
</evidence>
<accession>A0AA39V6E5</accession>
<dbReference type="EMBL" id="JAFEKC020000006">
    <property type="protein sequence ID" value="KAK0514019.1"/>
    <property type="molecule type" value="Genomic_DNA"/>
</dbReference>
<feature type="transmembrane region" description="Helical" evidence="10">
    <location>
        <begin position="328"/>
        <end position="350"/>
    </location>
</feature>
<organism evidence="12 13">
    <name type="scientific">Cladonia borealis</name>
    <dbReference type="NCBI Taxonomy" id="184061"/>
    <lineage>
        <taxon>Eukaryota</taxon>
        <taxon>Fungi</taxon>
        <taxon>Dikarya</taxon>
        <taxon>Ascomycota</taxon>
        <taxon>Pezizomycotina</taxon>
        <taxon>Lecanoromycetes</taxon>
        <taxon>OSLEUM clade</taxon>
        <taxon>Lecanoromycetidae</taxon>
        <taxon>Lecanorales</taxon>
        <taxon>Lecanorineae</taxon>
        <taxon>Cladoniaceae</taxon>
        <taxon>Cladonia</taxon>
    </lineage>
</organism>
<evidence type="ECO:0000256" key="2">
    <source>
        <dbReference type="ARBA" id="ARBA00004651"/>
    </source>
</evidence>
<dbReference type="PANTHER" id="PTHR31030:SF1">
    <property type="entry name" value="PLASMA MEMBRANE FUSION PROTEIN PRM1"/>
    <property type="match status" value="1"/>
</dbReference>
<evidence type="ECO:0000256" key="3">
    <source>
        <dbReference type="ARBA" id="ARBA00010780"/>
    </source>
</evidence>
<name>A0AA39V6E5_9LECA</name>
<evidence type="ECO:0000256" key="4">
    <source>
        <dbReference type="ARBA" id="ARBA00022475"/>
    </source>
</evidence>
<evidence type="ECO:0000313" key="12">
    <source>
        <dbReference type="EMBL" id="KAK0514019.1"/>
    </source>
</evidence>
<feature type="transmembrane region" description="Helical" evidence="10">
    <location>
        <begin position="64"/>
        <end position="82"/>
    </location>
</feature>
<feature type="transmembrane region" description="Helical" evidence="10">
    <location>
        <begin position="159"/>
        <end position="178"/>
    </location>
</feature>
<evidence type="ECO:0000256" key="11">
    <source>
        <dbReference type="SAM" id="MobiDB-lite"/>
    </source>
</evidence>
<reference evidence="12" key="1">
    <citation type="submission" date="2023-03" db="EMBL/GenBank/DDBJ databases">
        <title>Complete genome of Cladonia borealis.</title>
        <authorList>
            <person name="Park H."/>
        </authorList>
    </citation>
    <scope>NUCLEOTIDE SEQUENCE</scope>
    <source>
        <strain evidence="12">ANT050790</strain>
    </source>
</reference>
<evidence type="ECO:0000256" key="6">
    <source>
        <dbReference type="ARBA" id="ARBA00022971"/>
    </source>
</evidence>
<feature type="transmembrane region" description="Helical" evidence="10">
    <location>
        <begin position="614"/>
        <end position="637"/>
    </location>
</feature>